<dbReference type="KEGG" id="rpy:Y013_10930"/>
<dbReference type="KEGG" id="rpy:Y013_15050"/>
<evidence type="ECO:0000256" key="1">
    <source>
        <dbReference type="SAM" id="MobiDB-lite"/>
    </source>
</evidence>
<dbReference type="EMBL" id="CP006996">
    <property type="protein sequence ID" value="AHD23712.1"/>
    <property type="molecule type" value="Genomic_DNA"/>
</dbReference>
<sequence length="66" mass="7072">MQTSLEPLPAAEMAGPHAVTESTRNGRQVEHERCPTTASDIMAADHDACTKLNKLVEHGRVLSFGG</sequence>
<dbReference type="AlphaFoldDB" id="V9XQQ5"/>
<feature type="region of interest" description="Disordered" evidence="1">
    <location>
        <begin position="1"/>
        <end position="32"/>
    </location>
</feature>
<protein>
    <submittedName>
        <fullName evidence="2">Uncharacterized protein</fullName>
    </submittedName>
</protein>
<evidence type="ECO:0000313" key="4">
    <source>
        <dbReference type="Proteomes" id="UP000018781"/>
    </source>
</evidence>
<dbReference type="EMBL" id="CP006996">
    <property type="protein sequence ID" value="AHD23798.1"/>
    <property type="molecule type" value="Genomic_DNA"/>
</dbReference>
<dbReference type="Proteomes" id="UP000018781">
    <property type="component" value="Chromosome"/>
</dbReference>
<dbReference type="HOGENOM" id="CLU_2828406_0_0_11"/>
<evidence type="ECO:0000313" key="2">
    <source>
        <dbReference type="EMBL" id="AHD23712.1"/>
    </source>
</evidence>
<organism evidence="2 4">
    <name type="scientific">Rhodococcus pyridinivorans SB3094</name>
    <dbReference type="NCBI Taxonomy" id="1435356"/>
    <lineage>
        <taxon>Bacteria</taxon>
        <taxon>Bacillati</taxon>
        <taxon>Actinomycetota</taxon>
        <taxon>Actinomycetes</taxon>
        <taxon>Mycobacteriales</taxon>
        <taxon>Nocardiaceae</taxon>
        <taxon>Rhodococcus</taxon>
    </lineage>
</organism>
<proteinExistence type="predicted"/>
<name>V9XQQ5_9NOCA</name>
<gene>
    <name evidence="2" type="ORF">Y013_10930</name>
    <name evidence="3" type="ORF">Y013_15050</name>
</gene>
<reference evidence="2 4" key="1">
    <citation type="journal article" date="2014" name="Genome Announc.">
        <title>Complete Genome of Rhodococcus pyridinivorans SB3094, a Methyl-Ethyl-Ketone-Degrading Bacterium Used for Bioaugmentation.</title>
        <authorList>
            <person name="Dueholm M.S."/>
            <person name="Albertsen M."/>
            <person name="D'Imperio S."/>
            <person name="Tale V.P."/>
            <person name="Lewis D."/>
            <person name="Nielsen P.H."/>
            <person name="Nielsen J.L."/>
        </authorList>
    </citation>
    <scope>NUCLEOTIDE SEQUENCE [LARGE SCALE GENOMIC DNA]</scope>
    <source>
        <strain evidence="2 4">SB3094</strain>
    </source>
</reference>
<accession>V9XQQ5</accession>
<evidence type="ECO:0000313" key="3">
    <source>
        <dbReference type="EMBL" id="AHD23798.1"/>
    </source>
</evidence>